<evidence type="ECO:0000256" key="1">
    <source>
        <dbReference type="ARBA" id="ARBA00000971"/>
    </source>
</evidence>
<protein>
    <recommendedName>
        <fullName evidence="2 5">peptidylprolyl isomerase</fullName>
        <ecNumber evidence="2 5">5.2.1.8</ecNumber>
    </recommendedName>
</protein>
<feature type="transmembrane region" description="Helical" evidence="7">
    <location>
        <begin position="15"/>
        <end position="35"/>
    </location>
</feature>
<keyword evidence="3 5" id="KW-0697">Rotamase</keyword>
<evidence type="ECO:0000256" key="7">
    <source>
        <dbReference type="SAM" id="Phobius"/>
    </source>
</evidence>
<evidence type="ECO:0000256" key="4">
    <source>
        <dbReference type="ARBA" id="ARBA00023235"/>
    </source>
</evidence>
<accession>A0ABW3CB21</accession>
<organism evidence="9 10">
    <name type="scientific">Actinomadura adrarensis</name>
    <dbReference type="NCBI Taxonomy" id="1819600"/>
    <lineage>
        <taxon>Bacteria</taxon>
        <taxon>Bacillati</taxon>
        <taxon>Actinomycetota</taxon>
        <taxon>Actinomycetes</taxon>
        <taxon>Streptosporangiales</taxon>
        <taxon>Thermomonosporaceae</taxon>
        <taxon>Actinomadura</taxon>
    </lineage>
</organism>
<reference evidence="10" key="1">
    <citation type="journal article" date="2019" name="Int. J. Syst. Evol. Microbiol.">
        <title>The Global Catalogue of Microorganisms (GCM) 10K type strain sequencing project: providing services to taxonomists for standard genome sequencing and annotation.</title>
        <authorList>
            <consortium name="The Broad Institute Genomics Platform"/>
            <consortium name="The Broad Institute Genome Sequencing Center for Infectious Disease"/>
            <person name="Wu L."/>
            <person name="Ma J."/>
        </authorList>
    </citation>
    <scope>NUCLEOTIDE SEQUENCE [LARGE SCALE GENOMIC DNA]</scope>
    <source>
        <strain evidence="10">JCM 31696</strain>
    </source>
</reference>
<feature type="non-terminal residue" evidence="9">
    <location>
        <position position="177"/>
    </location>
</feature>
<dbReference type="Gene3D" id="3.10.50.40">
    <property type="match status" value="1"/>
</dbReference>
<proteinExistence type="predicted"/>
<dbReference type="InterPro" id="IPR046357">
    <property type="entry name" value="PPIase_dom_sf"/>
</dbReference>
<evidence type="ECO:0000313" key="10">
    <source>
        <dbReference type="Proteomes" id="UP001597083"/>
    </source>
</evidence>
<evidence type="ECO:0000256" key="5">
    <source>
        <dbReference type="PROSITE-ProRule" id="PRU00277"/>
    </source>
</evidence>
<evidence type="ECO:0000313" key="9">
    <source>
        <dbReference type="EMBL" id="MFD0851654.1"/>
    </source>
</evidence>
<feature type="non-terminal residue" evidence="9">
    <location>
        <position position="1"/>
    </location>
</feature>
<dbReference type="EMBL" id="JBHTIR010000667">
    <property type="protein sequence ID" value="MFD0851654.1"/>
    <property type="molecule type" value="Genomic_DNA"/>
</dbReference>
<comment type="catalytic activity">
    <reaction evidence="1 5">
        <text>[protein]-peptidylproline (omega=180) = [protein]-peptidylproline (omega=0)</text>
        <dbReference type="Rhea" id="RHEA:16237"/>
        <dbReference type="Rhea" id="RHEA-COMP:10747"/>
        <dbReference type="Rhea" id="RHEA-COMP:10748"/>
        <dbReference type="ChEBI" id="CHEBI:83833"/>
        <dbReference type="ChEBI" id="CHEBI:83834"/>
        <dbReference type="EC" id="5.2.1.8"/>
    </reaction>
</comment>
<feature type="domain" description="PPIase FKBP-type" evidence="8">
    <location>
        <begin position="96"/>
        <end position="177"/>
    </location>
</feature>
<comment type="caution">
    <text evidence="9">The sequence shown here is derived from an EMBL/GenBank/DDBJ whole genome shotgun (WGS) entry which is preliminary data.</text>
</comment>
<name>A0ABW3CB21_9ACTN</name>
<evidence type="ECO:0000259" key="8">
    <source>
        <dbReference type="PROSITE" id="PS50059"/>
    </source>
</evidence>
<dbReference type="EC" id="5.2.1.8" evidence="2 5"/>
<gene>
    <name evidence="9" type="ORF">ACFQ07_05460</name>
</gene>
<keyword evidence="7" id="KW-1133">Transmembrane helix</keyword>
<feature type="region of interest" description="Disordered" evidence="6">
    <location>
        <begin position="111"/>
        <end position="133"/>
    </location>
</feature>
<sequence>RPSGKTAAQARKQRWFAISGSVIAVLAIAYGVTYFQGHNFLPESTPGWLSRPGPQITATGDFGKAPKVSIPKDLVPSGKLEVDAPIKGDGRKIANGDTVVLKFAFHQWAKSTDEEKPNESTSKELNSTWKQPAGQQTGQFVVGKTQLTGLDKGLVGQTAGSRLIIEIPPGDGFGKGQ</sequence>
<dbReference type="SUPFAM" id="SSF54534">
    <property type="entry name" value="FKBP-like"/>
    <property type="match status" value="1"/>
</dbReference>
<keyword evidence="10" id="KW-1185">Reference proteome</keyword>
<evidence type="ECO:0000256" key="3">
    <source>
        <dbReference type="ARBA" id="ARBA00023110"/>
    </source>
</evidence>
<evidence type="ECO:0000256" key="2">
    <source>
        <dbReference type="ARBA" id="ARBA00013194"/>
    </source>
</evidence>
<keyword evidence="7" id="KW-0472">Membrane</keyword>
<feature type="compositionally biased region" description="Polar residues" evidence="6">
    <location>
        <begin position="123"/>
        <end position="133"/>
    </location>
</feature>
<feature type="compositionally biased region" description="Basic and acidic residues" evidence="6">
    <location>
        <begin position="111"/>
        <end position="122"/>
    </location>
</feature>
<dbReference type="PROSITE" id="PS50059">
    <property type="entry name" value="FKBP_PPIASE"/>
    <property type="match status" value="1"/>
</dbReference>
<dbReference type="InterPro" id="IPR001179">
    <property type="entry name" value="PPIase_FKBP_dom"/>
</dbReference>
<keyword evidence="4 5" id="KW-0413">Isomerase</keyword>
<evidence type="ECO:0000256" key="6">
    <source>
        <dbReference type="SAM" id="MobiDB-lite"/>
    </source>
</evidence>
<keyword evidence="7" id="KW-0812">Transmembrane</keyword>
<dbReference type="Proteomes" id="UP001597083">
    <property type="component" value="Unassembled WGS sequence"/>
</dbReference>